<accession>A0ACB9DKJ3</accession>
<evidence type="ECO:0000313" key="1">
    <source>
        <dbReference type="EMBL" id="KAI3746817.1"/>
    </source>
</evidence>
<evidence type="ECO:0000313" key="2">
    <source>
        <dbReference type="Proteomes" id="UP001055879"/>
    </source>
</evidence>
<dbReference type="Proteomes" id="UP001055879">
    <property type="component" value="Linkage Group LG03"/>
</dbReference>
<keyword evidence="2" id="KW-1185">Reference proteome</keyword>
<reference evidence="2" key="1">
    <citation type="journal article" date="2022" name="Mol. Ecol. Resour.">
        <title>The genomes of chicory, endive, great burdock and yacon provide insights into Asteraceae palaeo-polyploidization history and plant inulin production.</title>
        <authorList>
            <person name="Fan W."/>
            <person name="Wang S."/>
            <person name="Wang H."/>
            <person name="Wang A."/>
            <person name="Jiang F."/>
            <person name="Liu H."/>
            <person name="Zhao H."/>
            <person name="Xu D."/>
            <person name="Zhang Y."/>
        </authorList>
    </citation>
    <scope>NUCLEOTIDE SEQUENCE [LARGE SCALE GENOMIC DNA]</scope>
    <source>
        <strain evidence="2">cv. Niubang</strain>
    </source>
</reference>
<comment type="caution">
    <text evidence="1">The sequence shown here is derived from an EMBL/GenBank/DDBJ whole genome shotgun (WGS) entry which is preliminary data.</text>
</comment>
<reference evidence="1 2" key="2">
    <citation type="journal article" date="2022" name="Mol. Ecol. Resour.">
        <title>The genomes of chicory, endive, great burdock and yacon provide insights into Asteraceae paleo-polyploidization history and plant inulin production.</title>
        <authorList>
            <person name="Fan W."/>
            <person name="Wang S."/>
            <person name="Wang H."/>
            <person name="Wang A."/>
            <person name="Jiang F."/>
            <person name="Liu H."/>
            <person name="Zhao H."/>
            <person name="Xu D."/>
            <person name="Zhang Y."/>
        </authorList>
    </citation>
    <scope>NUCLEOTIDE SEQUENCE [LARGE SCALE GENOMIC DNA]</scope>
    <source>
        <strain evidence="2">cv. Niubang</strain>
    </source>
</reference>
<protein>
    <submittedName>
        <fullName evidence="1">Uncharacterized protein</fullName>
    </submittedName>
</protein>
<organism evidence="1 2">
    <name type="scientific">Arctium lappa</name>
    <name type="common">Greater burdock</name>
    <name type="synonym">Lappa major</name>
    <dbReference type="NCBI Taxonomy" id="4217"/>
    <lineage>
        <taxon>Eukaryota</taxon>
        <taxon>Viridiplantae</taxon>
        <taxon>Streptophyta</taxon>
        <taxon>Embryophyta</taxon>
        <taxon>Tracheophyta</taxon>
        <taxon>Spermatophyta</taxon>
        <taxon>Magnoliopsida</taxon>
        <taxon>eudicotyledons</taxon>
        <taxon>Gunneridae</taxon>
        <taxon>Pentapetalae</taxon>
        <taxon>asterids</taxon>
        <taxon>campanulids</taxon>
        <taxon>Asterales</taxon>
        <taxon>Asteraceae</taxon>
        <taxon>Carduoideae</taxon>
        <taxon>Cardueae</taxon>
        <taxon>Arctiinae</taxon>
        <taxon>Arctium</taxon>
    </lineage>
</organism>
<gene>
    <name evidence="1" type="ORF">L6452_09258</name>
</gene>
<proteinExistence type="predicted"/>
<dbReference type="EMBL" id="CM042049">
    <property type="protein sequence ID" value="KAI3746817.1"/>
    <property type="molecule type" value="Genomic_DNA"/>
</dbReference>
<name>A0ACB9DKJ3_ARCLA</name>
<sequence length="123" mass="13594">MVSPSFPVIEVTSFGVKCGTSDFRIRLTYELLGATSAENKIMASGSSDPAKPTGTTEATQSWIDAISDEEEEMEEGGTSEARELHEDDFESDEEPQVEGDEEFEFNSDEERLLDIIDDDNMEG</sequence>